<evidence type="ECO:0000259" key="2">
    <source>
        <dbReference type="Pfam" id="PF05585"/>
    </source>
</evidence>
<feature type="domain" description="DUF1758" evidence="2">
    <location>
        <begin position="75"/>
        <end position="227"/>
    </location>
</feature>
<reference evidence="3" key="1">
    <citation type="submission" date="2013-12" db="EMBL/GenBank/DDBJ databases">
        <authorList>
            <person name="Aslett M."/>
        </authorList>
    </citation>
    <scope>NUCLEOTIDE SEQUENCE [LARGE SCALE GENOMIC DNA]</scope>
    <source>
        <strain evidence="3">Lindley</strain>
    </source>
</reference>
<feature type="compositionally biased region" description="Polar residues" evidence="1">
    <location>
        <begin position="25"/>
        <end position="48"/>
    </location>
</feature>
<sequence>MPSTLEMFRCKQLHPTALCRESNRGPAQSQPRQSNQATREQNPQTTVERNPRHMRATAVRTNDTRALLMTTLSTVFNPARPNCSMIAAVFIDPGSHRSFISTSAATQLDLPVVQTEECYLTSFGEREPKRYVSDLVKLGFLRTNGERIVFSLNALKFLVNEMPVIQISELDNDQLQQKKLFPPPNHRQPDVMLGIDVWHELQVQPIERLPSGFTICRSEIGKILSGTARLELNQASNVTFVLTAQVKAVEGPESSTNRTTTESEIVTTEADLRVDSQLGEFFGLHLIGLEDTTTPIDQDAVMVNFKRNLTFVKDRYH</sequence>
<evidence type="ECO:0000313" key="3">
    <source>
        <dbReference type="Proteomes" id="UP000050741"/>
    </source>
</evidence>
<accession>A0A183C0P5</accession>
<reference evidence="4" key="3">
    <citation type="submission" date="2016-06" db="UniProtKB">
        <authorList>
            <consortium name="WormBaseParasite"/>
        </authorList>
    </citation>
    <scope>IDENTIFICATION</scope>
</reference>
<dbReference type="Proteomes" id="UP000050741">
    <property type="component" value="Unassembled WGS sequence"/>
</dbReference>
<keyword evidence="3" id="KW-1185">Reference proteome</keyword>
<evidence type="ECO:0000256" key="1">
    <source>
        <dbReference type="SAM" id="MobiDB-lite"/>
    </source>
</evidence>
<dbReference type="AlphaFoldDB" id="A0A183C0P5"/>
<dbReference type="WBParaSite" id="GPLIN_000643800">
    <property type="protein sequence ID" value="GPLIN_000643800"/>
    <property type="gene ID" value="GPLIN_000643800"/>
</dbReference>
<protein>
    <submittedName>
        <fullName evidence="4">Reverse transcriptase domain-containing protein</fullName>
    </submittedName>
</protein>
<feature type="region of interest" description="Disordered" evidence="1">
    <location>
        <begin position="17"/>
        <end position="54"/>
    </location>
</feature>
<dbReference type="InterPro" id="IPR008737">
    <property type="entry name" value="DUF1758"/>
</dbReference>
<name>A0A183C0P5_GLOPA</name>
<evidence type="ECO:0000313" key="4">
    <source>
        <dbReference type="WBParaSite" id="GPLIN_000643800"/>
    </source>
</evidence>
<organism evidence="3 4">
    <name type="scientific">Globodera pallida</name>
    <name type="common">Potato cyst nematode worm</name>
    <name type="synonym">Heterodera pallida</name>
    <dbReference type="NCBI Taxonomy" id="36090"/>
    <lineage>
        <taxon>Eukaryota</taxon>
        <taxon>Metazoa</taxon>
        <taxon>Ecdysozoa</taxon>
        <taxon>Nematoda</taxon>
        <taxon>Chromadorea</taxon>
        <taxon>Rhabditida</taxon>
        <taxon>Tylenchina</taxon>
        <taxon>Tylenchomorpha</taxon>
        <taxon>Tylenchoidea</taxon>
        <taxon>Heteroderidae</taxon>
        <taxon>Heteroderinae</taxon>
        <taxon>Globodera</taxon>
    </lineage>
</organism>
<reference evidence="3" key="2">
    <citation type="submission" date="2014-05" db="EMBL/GenBank/DDBJ databases">
        <title>The genome and life-stage specific transcriptomes of Globodera pallida elucidate key aspects of plant parasitism by a cyst nematode.</title>
        <authorList>
            <person name="Cotton J.A."/>
            <person name="Lilley C.J."/>
            <person name="Jones L.M."/>
            <person name="Kikuchi T."/>
            <person name="Reid A.J."/>
            <person name="Thorpe P."/>
            <person name="Tsai I.J."/>
            <person name="Beasley H."/>
            <person name="Blok V."/>
            <person name="Cock P.J.A."/>
            <person name="Van den Akker S.E."/>
            <person name="Holroyd N."/>
            <person name="Hunt M."/>
            <person name="Mantelin S."/>
            <person name="Naghra H."/>
            <person name="Pain A."/>
            <person name="Palomares-Rius J.E."/>
            <person name="Zarowiecki M."/>
            <person name="Berriman M."/>
            <person name="Jones J.T."/>
            <person name="Urwin P.E."/>
        </authorList>
    </citation>
    <scope>NUCLEOTIDE SEQUENCE [LARGE SCALE GENOMIC DNA]</scope>
    <source>
        <strain evidence="3">Lindley</strain>
    </source>
</reference>
<proteinExistence type="predicted"/>
<dbReference type="Pfam" id="PF05585">
    <property type="entry name" value="DUF1758"/>
    <property type="match status" value="1"/>
</dbReference>